<keyword evidence="1" id="KW-1185">Reference proteome</keyword>
<dbReference type="AlphaFoldDB" id="A0A7E4ZSV3"/>
<dbReference type="Proteomes" id="UP000492821">
    <property type="component" value="Unassembled WGS sequence"/>
</dbReference>
<name>A0A7E4ZSV3_PANRE</name>
<protein>
    <submittedName>
        <fullName evidence="2">G_PROTEIN_RECEP_F1_2 domain-containing protein</fullName>
    </submittedName>
</protein>
<dbReference type="WBParaSite" id="Pan_g15476.t1">
    <property type="protein sequence ID" value="Pan_g15476.t1"/>
    <property type="gene ID" value="Pan_g15476"/>
</dbReference>
<evidence type="ECO:0000313" key="1">
    <source>
        <dbReference type="Proteomes" id="UP000492821"/>
    </source>
</evidence>
<evidence type="ECO:0000313" key="2">
    <source>
        <dbReference type="WBParaSite" id="Pan_g15476.t1"/>
    </source>
</evidence>
<sequence>MKFSLMTLICTPSNYICDQIWNGDESHQDFDTGDDMKVNEIMVFVGLSIEAVNVTVPRLYFSVVYCKVKPGSAEGKAGNIIILCMTIWTALWNYYNFI</sequence>
<reference evidence="1" key="1">
    <citation type="journal article" date="2013" name="Genetics">
        <title>The draft genome and transcriptome of Panagrellus redivivus are shaped by the harsh demands of a free-living lifestyle.</title>
        <authorList>
            <person name="Srinivasan J."/>
            <person name="Dillman A.R."/>
            <person name="Macchietto M.G."/>
            <person name="Heikkinen L."/>
            <person name="Lakso M."/>
            <person name="Fracchia K.M."/>
            <person name="Antoshechkin I."/>
            <person name="Mortazavi A."/>
            <person name="Wong G."/>
            <person name="Sternberg P.W."/>
        </authorList>
    </citation>
    <scope>NUCLEOTIDE SEQUENCE [LARGE SCALE GENOMIC DNA]</scope>
    <source>
        <strain evidence="1">MT8872</strain>
    </source>
</reference>
<accession>A0A7E4ZSV3</accession>
<proteinExistence type="predicted"/>
<organism evidence="1 2">
    <name type="scientific">Panagrellus redivivus</name>
    <name type="common">Microworm</name>
    <dbReference type="NCBI Taxonomy" id="6233"/>
    <lineage>
        <taxon>Eukaryota</taxon>
        <taxon>Metazoa</taxon>
        <taxon>Ecdysozoa</taxon>
        <taxon>Nematoda</taxon>
        <taxon>Chromadorea</taxon>
        <taxon>Rhabditida</taxon>
        <taxon>Tylenchina</taxon>
        <taxon>Panagrolaimomorpha</taxon>
        <taxon>Panagrolaimoidea</taxon>
        <taxon>Panagrolaimidae</taxon>
        <taxon>Panagrellus</taxon>
    </lineage>
</organism>
<reference evidence="2" key="2">
    <citation type="submission" date="2020-10" db="UniProtKB">
        <authorList>
            <consortium name="WormBaseParasite"/>
        </authorList>
    </citation>
    <scope>IDENTIFICATION</scope>
</reference>